<feature type="compositionally biased region" description="Polar residues" evidence="1">
    <location>
        <begin position="38"/>
        <end position="49"/>
    </location>
</feature>
<organism evidence="3 4">
    <name type="scientific">Clohesyomyces aquaticus</name>
    <dbReference type="NCBI Taxonomy" id="1231657"/>
    <lineage>
        <taxon>Eukaryota</taxon>
        <taxon>Fungi</taxon>
        <taxon>Dikarya</taxon>
        <taxon>Ascomycota</taxon>
        <taxon>Pezizomycotina</taxon>
        <taxon>Dothideomycetes</taxon>
        <taxon>Pleosporomycetidae</taxon>
        <taxon>Pleosporales</taxon>
        <taxon>Lindgomycetaceae</taxon>
        <taxon>Clohesyomyces</taxon>
    </lineage>
</organism>
<evidence type="ECO:0000256" key="1">
    <source>
        <dbReference type="SAM" id="MobiDB-lite"/>
    </source>
</evidence>
<reference evidence="3 4" key="1">
    <citation type="submission" date="2016-07" db="EMBL/GenBank/DDBJ databases">
        <title>Pervasive Adenine N6-methylation of Active Genes in Fungi.</title>
        <authorList>
            <consortium name="DOE Joint Genome Institute"/>
            <person name="Mondo S.J."/>
            <person name="Dannebaum R.O."/>
            <person name="Kuo R.C."/>
            <person name="Labutti K."/>
            <person name="Haridas S."/>
            <person name="Kuo A."/>
            <person name="Salamov A."/>
            <person name="Ahrendt S.R."/>
            <person name="Lipzen A."/>
            <person name="Sullivan W."/>
            <person name="Andreopoulos W.B."/>
            <person name="Clum A."/>
            <person name="Lindquist E."/>
            <person name="Daum C."/>
            <person name="Ramamoorthy G.K."/>
            <person name="Gryganskyi A."/>
            <person name="Culley D."/>
            <person name="Magnuson J.K."/>
            <person name="James T.Y."/>
            <person name="O'Malley M.A."/>
            <person name="Stajich J.E."/>
            <person name="Spatafora J.W."/>
            <person name="Visel A."/>
            <person name="Grigoriev I.V."/>
        </authorList>
    </citation>
    <scope>NUCLEOTIDE SEQUENCE [LARGE SCALE GENOMIC DNA]</scope>
    <source>
        <strain evidence="3 4">CBS 115471</strain>
    </source>
</reference>
<gene>
    <name evidence="3" type="ORF">BCR34DRAFT_577363</name>
</gene>
<keyword evidence="2" id="KW-1133">Transmembrane helix</keyword>
<keyword evidence="4" id="KW-1185">Reference proteome</keyword>
<evidence type="ECO:0000313" key="4">
    <source>
        <dbReference type="Proteomes" id="UP000193144"/>
    </source>
</evidence>
<feature type="compositionally biased region" description="Basic and acidic residues" evidence="1">
    <location>
        <begin position="9"/>
        <end position="18"/>
    </location>
</feature>
<evidence type="ECO:0000256" key="2">
    <source>
        <dbReference type="SAM" id="Phobius"/>
    </source>
</evidence>
<dbReference type="EMBL" id="MCFA01000217">
    <property type="protein sequence ID" value="ORX98312.1"/>
    <property type="molecule type" value="Genomic_DNA"/>
</dbReference>
<dbReference type="AlphaFoldDB" id="A0A1Y1YK12"/>
<keyword evidence="2" id="KW-0472">Membrane</keyword>
<comment type="caution">
    <text evidence="3">The sequence shown here is derived from an EMBL/GenBank/DDBJ whole genome shotgun (WGS) entry which is preliminary data.</text>
</comment>
<proteinExistence type="predicted"/>
<keyword evidence="2" id="KW-0812">Transmembrane</keyword>
<name>A0A1Y1YK12_9PLEO</name>
<accession>A0A1Y1YK12</accession>
<sequence>MASYISAHLSDRAERERVLPNTDTPPTTSPHSPQTPTLCTTFPGLTTLDNRPPRPVPGQPLAAPDPDTNTATDVHQRQHQTCTPPHPSLTTLTTTIELPTRSGAHAAGDPAYVGSVTITTTMTLPIPSSDQQQGCVAILSGQQKNAAIGSGKGKGKGAATVAFAWVEPFLWALVGVMGIVSLLQFWEMCTGGVERLRAGWVDGVIRRWGVWMIWRRRERGAET</sequence>
<feature type="transmembrane region" description="Helical" evidence="2">
    <location>
        <begin position="169"/>
        <end position="186"/>
    </location>
</feature>
<dbReference type="Proteomes" id="UP000193144">
    <property type="component" value="Unassembled WGS sequence"/>
</dbReference>
<protein>
    <submittedName>
        <fullName evidence="3">Uncharacterized protein</fullName>
    </submittedName>
</protein>
<feature type="region of interest" description="Disordered" evidence="1">
    <location>
        <begin position="1"/>
        <end position="91"/>
    </location>
</feature>
<evidence type="ECO:0000313" key="3">
    <source>
        <dbReference type="EMBL" id="ORX98312.1"/>
    </source>
</evidence>
<feature type="compositionally biased region" description="Low complexity" evidence="1">
    <location>
        <begin position="20"/>
        <end position="37"/>
    </location>
</feature>